<dbReference type="PROSITE" id="PS50930">
    <property type="entry name" value="HTH_LYTTR"/>
    <property type="match status" value="1"/>
</dbReference>
<accession>A0A3M6KNC4</accession>
<feature type="domain" description="HTH LytTR-type" evidence="7">
    <location>
        <begin position="144"/>
        <end position="245"/>
    </location>
</feature>
<evidence type="ECO:0000259" key="7">
    <source>
        <dbReference type="PROSITE" id="PS50930"/>
    </source>
</evidence>
<dbReference type="EMBL" id="JAPEQV010000014">
    <property type="protein sequence ID" value="MDF2313486.1"/>
    <property type="molecule type" value="Genomic_DNA"/>
</dbReference>
<evidence type="ECO:0000313" key="9">
    <source>
        <dbReference type="EMBL" id="RMW55723.1"/>
    </source>
</evidence>
<dbReference type="InterPro" id="IPR046947">
    <property type="entry name" value="LytR-like"/>
</dbReference>
<dbReference type="PANTHER" id="PTHR37299">
    <property type="entry name" value="TRANSCRIPTIONAL REGULATOR-RELATED"/>
    <property type="match status" value="1"/>
</dbReference>
<dbReference type="GeneID" id="49395125"/>
<feature type="domain" description="Response regulatory" evidence="6">
    <location>
        <begin position="3"/>
        <end position="127"/>
    </location>
</feature>
<dbReference type="Gene3D" id="3.40.50.2300">
    <property type="match status" value="1"/>
</dbReference>
<dbReference type="GO" id="GO:0003677">
    <property type="term" value="F:DNA binding"/>
    <property type="evidence" value="ECO:0007669"/>
    <property type="project" value="UniProtKB-KW"/>
</dbReference>
<name>A0A3M6KNC4_LACPE</name>
<keyword evidence="3" id="KW-0010">Activator</keyword>
<dbReference type="InterPro" id="IPR001789">
    <property type="entry name" value="Sig_transdc_resp-reg_receiver"/>
</dbReference>
<dbReference type="SMART" id="SM00448">
    <property type="entry name" value="REC"/>
    <property type="match status" value="1"/>
</dbReference>
<reference evidence="8" key="3">
    <citation type="journal article" date="2023" name="Front Nutr">
        <title>Lactiplantibacillus pentosus P2020 protects the hyperuricemia and renal inflammation in mice.</title>
        <authorList>
            <person name="Wang Z."/>
            <person name="Song L."/>
            <person name="Li X."/>
            <person name="Xiao Y."/>
            <person name="Huang Y."/>
            <person name="Zhang Y."/>
            <person name="Li J."/>
            <person name="Li M."/>
            <person name="Ren Z."/>
        </authorList>
    </citation>
    <scope>NUCLEOTIDE SEQUENCE</scope>
    <source>
        <strain evidence="8">P2000</strain>
    </source>
</reference>
<keyword evidence="2" id="KW-0902">Two-component regulatory system</keyword>
<dbReference type="EMBL" id="RDCL01000049">
    <property type="protein sequence ID" value="RMW55723.1"/>
    <property type="molecule type" value="Genomic_DNA"/>
</dbReference>
<sequence>MIKVYICEDDPKQLQELEQLVSKVIIDRQLDMGFGLSSSDPHEILASVRRQSPEKAVFLLDIALNSDINGIQLASEIRDLGGRNKIIFVTTHTELSLTVFQYQVEALDFILKDFPDQLYDRLRQVLTVAQTRFKSEEQPQEELIQIKIGETIRSLEVQHVLFFESSLNPHKIVVHLDDGELEYYGLLKDVPDLNDNFYRCHKSYVVNLTRIRSLDKRYRQVTMADGERVLCSAQASRYLARRIGKY</sequence>
<comment type="function">
    <text evidence="4">Required for high-level post-exponential phase expression of a series of secreted proteins.</text>
</comment>
<protein>
    <submittedName>
        <fullName evidence="9">DNA-binding response regulator</fullName>
    </submittedName>
    <submittedName>
        <fullName evidence="8">LytTR family DNA-binding domain-containing protein</fullName>
    </submittedName>
</protein>
<dbReference type="PANTHER" id="PTHR37299:SF3">
    <property type="entry name" value="STAGE 0 SPORULATION PROTEIN A HOMOLOG"/>
    <property type="match status" value="1"/>
</dbReference>
<reference evidence="8" key="2">
    <citation type="submission" date="2022-11" db="EMBL/GenBank/DDBJ databases">
        <authorList>
            <person name="Wang Z."/>
        </authorList>
    </citation>
    <scope>NUCLEOTIDE SEQUENCE</scope>
    <source>
        <strain evidence="8">P2000</strain>
    </source>
</reference>
<evidence type="ECO:0000313" key="10">
    <source>
        <dbReference type="Proteomes" id="UP000281061"/>
    </source>
</evidence>
<dbReference type="AlphaFoldDB" id="A0A3M6KNC4"/>
<reference evidence="9 10" key="1">
    <citation type="submission" date="2018-10" db="EMBL/GenBank/DDBJ databases">
        <title>Genome sequences of five Lactobacillus pentosus strains isolated from brines of traditionally fermented spanish-style green table olives and differences between them.</title>
        <authorList>
            <person name="Jimenez Diaz R."/>
        </authorList>
    </citation>
    <scope>NUCLEOTIDE SEQUENCE [LARGE SCALE GENOMIC DNA]</scope>
    <source>
        <strain evidence="9 10">IG8</strain>
    </source>
</reference>
<evidence type="ECO:0000259" key="6">
    <source>
        <dbReference type="PROSITE" id="PS50110"/>
    </source>
</evidence>
<dbReference type="Proteomes" id="UP000281061">
    <property type="component" value="Unassembled WGS sequence"/>
</dbReference>
<comment type="caution">
    <text evidence="9">The sequence shown here is derived from an EMBL/GenBank/DDBJ whole genome shotgun (WGS) entry which is preliminary data.</text>
</comment>
<evidence type="ECO:0000256" key="1">
    <source>
        <dbReference type="ARBA" id="ARBA00022490"/>
    </source>
</evidence>
<evidence type="ECO:0000256" key="3">
    <source>
        <dbReference type="ARBA" id="ARBA00023159"/>
    </source>
</evidence>
<dbReference type="PROSITE" id="PS50110">
    <property type="entry name" value="RESPONSE_REGULATORY"/>
    <property type="match status" value="1"/>
</dbReference>
<dbReference type="OrthoDB" id="9809318at2"/>
<dbReference type="Proteomes" id="UP001151834">
    <property type="component" value="Unassembled WGS sequence"/>
</dbReference>
<dbReference type="SMART" id="SM00850">
    <property type="entry name" value="LytTR"/>
    <property type="match status" value="1"/>
</dbReference>
<keyword evidence="9" id="KW-0238">DNA-binding</keyword>
<keyword evidence="5" id="KW-0597">Phosphoprotein</keyword>
<gene>
    <name evidence="9" type="ORF">D6U17_05575</name>
    <name evidence="8" type="ORF">OOJ94_11690</name>
</gene>
<dbReference type="GO" id="GO:0000156">
    <property type="term" value="F:phosphorelay response regulator activity"/>
    <property type="evidence" value="ECO:0007669"/>
    <property type="project" value="InterPro"/>
</dbReference>
<evidence type="ECO:0000256" key="4">
    <source>
        <dbReference type="ARBA" id="ARBA00037164"/>
    </source>
</evidence>
<dbReference type="RefSeq" id="WP_050340090.1">
    <property type="nucleotide sequence ID" value="NZ_BJZC01000038.1"/>
</dbReference>
<dbReference type="InterPro" id="IPR011006">
    <property type="entry name" value="CheY-like_superfamily"/>
</dbReference>
<feature type="modified residue" description="4-aspartylphosphate" evidence="5">
    <location>
        <position position="61"/>
    </location>
</feature>
<proteinExistence type="predicted"/>
<evidence type="ECO:0000256" key="2">
    <source>
        <dbReference type="ARBA" id="ARBA00023012"/>
    </source>
</evidence>
<dbReference type="Pfam" id="PF00072">
    <property type="entry name" value="Response_reg"/>
    <property type="match status" value="1"/>
</dbReference>
<dbReference type="Gene3D" id="2.40.50.1020">
    <property type="entry name" value="LytTr DNA-binding domain"/>
    <property type="match status" value="1"/>
</dbReference>
<dbReference type="SUPFAM" id="SSF52172">
    <property type="entry name" value="CheY-like"/>
    <property type="match status" value="1"/>
</dbReference>
<keyword evidence="1" id="KW-0963">Cytoplasm</keyword>
<dbReference type="InterPro" id="IPR007492">
    <property type="entry name" value="LytTR_DNA-bd_dom"/>
</dbReference>
<dbReference type="Pfam" id="PF04397">
    <property type="entry name" value="LytTR"/>
    <property type="match status" value="1"/>
</dbReference>
<organism evidence="9 10">
    <name type="scientific">Lactiplantibacillus pentosus</name>
    <name type="common">Lactobacillus pentosus</name>
    <dbReference type="NCBI Taxonomy" id="1589"/>
    <lineage>
        <taxon>Bacteria</taxon>
        <taxon>Bacillati</taxon>
        <taxon>Bacillota</taxon>
        <taxon>Bacilli</taxon>
        <taxon>Lactobacillales</taxon>
        <taxon>Lactobacillaceae</taxon>
        <taxon>Lactiplantibacillus</taxon>
    </lineage>
</organism>
<evidence type="ECO:0000256" key="5">
    <source>
        <dbReference type="PROSITE-ProRule" id="PRU00169"/>
    </source>
</evidence>
<evidence type="ECO:0000313" key="8">
    <source>
        <dbReference type="EMBL" id="MDF2313486.1"/>
    </source>
</evidence>